<evidence type="ECO:0000313" key="2">
    <source>
        <dbReference type="EMBL" id="KZS94898.1"/>
    </source>
</evidence>
<evidence type="ECO:0000256" key="1">
    <source>
        <dbReference type="SAM" id="MobiDB-lite"/>
    </source>
</evidence>
<gene>
    <name evidence="2" type="ORF">SISNIDRAFT_502392</name>
</gene>
<evidence type="ECO:0000313" key="3">
    <source>
        <dbReference type="Proteomes" id="UP000076722"/>
    </source>
</evidence>
<keyword evidence="3" id="KW-1185">Reference proteome</keyword>
<sequence>MVRGSRSPGSVTRRQRKFNDPVYESEASGTTKNDICDGYLVQRMTPSEGICVCVRDCLAPSPWGKLHVDCRQALNRVRKRLKECKIEVGMSGHNAFGTELSTAKSSENHSAKNFQITSTAIQNIQKGESTAPGRSLRKRTCVDLFTELPQDTGTTGAKADKE</sequence>
<feature type="region of interest" description="Disordered" evidence="1">
    <location>
        <begin position="1"/>
        <end position="28"/>
    </location>
</feature>
<accession>A0A164WB15</accession>
<dbReference type="AlphaFoldDB" id="A0A164WB15"/>
<organism evidence="2 3">
    <name type="scientific">Sistotremastrum niveocremeum HHB9708</name>
    <dbReference type="NCBI Taxonomy" id="1314777"/>
    <lineage>
        <taxon>Eukaryota</taxon>
        <taxon>Fungi</taxon>
        <taxon>Dikarya</taxon>
        <taxon>Basidiomycota</taxon>
        <taxon>Agaricomycotina</taxon>
        <taxon>Agaricomycetes</taxon>
        <taxon>Sistotremastrales</taxon>
        <taxon>Sistotremastraceae</taxon>
        <taxon>Sertulicium</taxon>
        <taxon>Sertulicium niveocremeum</taxon>
    </lineage>
</organism>
<protein>
    <submittedName>
        <fullName evidence="2">Uncharacterized protein</fullName>
    </submittedName>
</protein>
<name>A0A164WB15_9AGAM</name>
<dbReference type="EMBL" id="KV419403">
    <property type="protein sequence ID" value="KZS94898.1"/>
    <property type="molecule type" value="Genomic_DNA"/>
</dbReference>
<dbReference type="Proteomes" id="UP000076722">
    <property type="component" value="Unassembled WGS sequence"/>
</dbReference>
<proteinExistence type="predicted"/>
<reference evidence="2 3" key="1">
    <citation type="journal article" date="2016" name="Mol. Biol. Evol.">
        <title>Comparative Genomics of Early-Diverging Mushroom-Forming Fungi Provides Insights into the Origins of Lignocellulose Decay Capabilities.</title>
        <authorList>
            <person name="Nagy L.G."/>
            <person name="Riley R."/>
            <person name="Tritt A."/>
            <person name="Adam C."/>
            <person name="Daum C."/>
            <person name="Floudas D."/>
            <person name="Sun H."/>
            <person name="Yadav J.S."/>
            <person name="Pangilinan J."/>
            <person name="Larsson K.H."/>
            <person name="Matsuura K."/>
            <person name="Barry K."/>
            <person name="Labutti K."/>
            <person name="Kuo R."/>
            <person name="Ohm R.A."/>
            <person name="Bhattacharya S.S."/>
            <person name="Shirouzu T."/>
            <person name="Yoshinaga Y."/>
            <person name="Martin F.M."/>
            <person name="Grigoriev I.V."/>
            <person name="Hibbett D.S."/>
        </authorList>
    </citation>
    <scope>NUCLEOTIDE SEQUENCE [LARGE SCALE GENOMIC DNA]</scope>
    <source>
        <strain evidence="2 3">HHB9708</strain>
    </source>
</reference>